<dbReference type="EMBL" id="JAHHIF010000072">
    <property type="protein sequence ID" value="MBW4548800.1"/>
    <property type="molecule type" value="Genomic_DNA"/>
</dbReference>
<evidence type="ECO:0000313" key="2">
    <source>
        <dbReference type="Proteomes" id="UP000753908"/>
    </source>
</evidence>
<dbReference type="Proteomes" id="UP000753908">
    <property type="component" value="Unassembled WGS sequence"/>
</dbReference>
<gene>
    <name evidence="1" type="ORF">KME25_31000</name>
</gene>
<comment type="caution">
    <text evidence="1">The sequence shown here is derived from an EMBL/GenBank/DDBJ whole genome shotgun (WGS) entry which is preliminary data.</text>
</comment>
<proteinExistence type="predicted"/>
<reference evidence="1" key="2">
    <citation type="journal article" date="2022" name="Microbiol. Resour. Announc.">
        <title>Metagenome Sequencing to Explore Phylogenomics of Terrestrial Cyanobacteria.</title>
        <authorList>
            <person name="Ward R.D."/>
            <person name="Stajich J.E."/>
            <person name="Johansen J.R."/>
            <person name="Huntemann M."/>
            <person name="Clum A."/>
            <person name="Foster B."/>
            <person name="Foster B."/>
            <person name="Roux S."/>
            <person name="Palaniappan K."/>
            <person name="Varghese N."/>
            <person name="Mukherjee S."/>
            <person name="Reddy T.B.K."/>
            <person name="Daum C."/>
            <person name="Copeland A."/>
            <person name="Chen I.A."/>
            <person name="Ivanova N.N."/>
            <person name="Kyrpides N.C."/>
            <person name="Shapiro N."/>
            <person name="Eloe-Fadrosh E.A."/>
            <person name="Pietrasiak N."/>
        </authorList>
    </citation>
    <scope>NUCLEOTIDE SEQUENCE</scope>
    <source>
        <strain evidence="1">CPER-KK1</strain>
    </source>
</reference>
<organism evidence="1 2">
    <name type="scientific">Symplocastrum torsivum CPER-KK1</name>
    <dbReference type="NCBI Taxonomy" id="450513"/>
    <lineage>
        <taxon>Bacteria</taxon>
        <taxon>Bacillati</taxon>
        <taxon>Cyanobacteriota</taxon>
        <taxon>Cyanophyceae</taxon>
        <taxon>Oscillatoriophycideae</taxon>
        <taxon>Oscillatoriales</taxon>
        <taxon>Microcoleaceae</taxon>
        <taxon>Symplocastrum</taxon>
    </lineage>
</organism>
<sequence length="74" mass="8371">MRLQTFYNAKLNNQTIDYGIEAIAADKELATHIQEVLIWLKFLDPPADGKFGPISSSRLRRKPTCHYAAKALPL</sequence>
<protein>
    <submittedName>
        <fullName evidence="1">Uncharacterized protein</fullName>
    </submittedName>
</protein>
<evidence type="ECO:0000313" key="1">
    <source>
        <dbReference type="EMBL" id="MBW4548800.1"/>
    </source>
</evidence>
<reference evidence="1" key="1">
    <citation type="submission" date="2021-05" db="EMBL/GenBank/DDBJ databases">
        <authorList>
            <person name="Pietrasiak N."/>
            <person name="Ward R."/>
            <person name="Stajich J.E."/>
            <person name="Kurbessoian T."/>
        </authorList>
    </citation>
    <scope>NUCLEOTIDE SEQUENCE</scope>
    <source>
        <strain evidence="1">CPER-KK1</strain>
    </source>
</reference>
<name>A0A951PRA3_9CYAN</name>
<accession>A0A951PRA3</accession>
<dbReference type="AlphaFoldDB" id="A0A951PRA3"/>